<dbReference type="KEGG" id="fvr:FVEG_11832"/>
<gene>
    <name evidence="1" type="ORF">FVEG_11832</name>
</gene>
<dbReference type="OrthoDB" id="3758478at2759"/>
<accession>W7NAB3</accession>
<dbReference type="HOGENOM" id="CLU_2359816_0_0_1"/>
<dbReference type="AlphaFoldDB" id="W7NAB3"/>
<organism evidence="1 2">
    <name type="scientific">Gibberella moniliformis (strain M3125 / FGSC 7600)</name>
    <name type="common">Maize ear and stalk rot fungus</name>
    <name type="synonym">Fusarium verticillioides</name>
    <dbReference type="NCBI Taxonomy" id="334819"/>
    <lineage>
        <taxon>Eukaryota</taxon>
        <taxon>Fungi</taxon>
        <taxon>Dikarya</taxon>
        <taxon>Ascomycota</taxon>
        <taxon>Pezizomycotina</taxon>
        <taxon>Sordariomycetes</taxon>
        <taxon>Hypocreomycetidae</taxon>
        <taxon>Hypocreales</taxon>
        <taxon>Nectriaceae</taxon>
        <taxon>Fusarium</taxon>
        <taxon>Fusarium fujikuroi species complex</taxon>
    </lineage>
</organism>
<proteinExistence type="predicted"/>
<evidence type="ECO:0008006" key="3">
    <source>
        <dbReference type="Google" id="ProtNLM"/>
    </source>
</evidence>
<dbReference type="GeneID" id="30069317"/>
<reference evidence="1 2" key="1">
    <citation type="journal article" date="2010" name="Nature">
        <title>Comparative genomics reveals mobile pathogenicity chromosomes in Fusarium.</title>
        <authorList>
            <person name="Ma L.J."/>
            <person name="van der Does H.C."/>
            <person name="Borkovich K.A."/>
            <person name="Coleman J.J."/>
            <person name="Daboussi M.J."/>
            <person name="Di Pietro A."/>
            <person name="Dufresne M."/>
            <person name="Freitag M."/>
            <person name="Grabherr M."/>
            <person name="Henrissat B."/>
            <person name="Houterman P.M."/>
            <person name="Kang S."/>
            <person name="Shim W.B."/>
            <person name="Woloshuk C."/>
            <person name="Xie X."/>
            <person name="Xu J.R."/>
            <person name="Antoniw J."/>
            <person name="Baker S.E."/>
            <person name="Bluhm B.H."/>
            <person name="Breakspear A."/>
            <person name="Brown D.W."/>
            <person name="Butchko R.A."/>
            <person name="Chapman S."/>
            <person name="Coulson R."/>
            <person name="Coutinho P.M."/>
            <person name="Danchin E.G."/>
            <person name="Diener A."/>
            <person name="Gale L.R."/>
            <person name="Gardiner D.M."/>
            <person name="Goff S."/>
            <person name="Hammond-Kosack K.E."/>
            <person name="Hilburn K."/>
            <person name="Hua-Van A."/>
            <person name="Jonkers W."/>
            <person name="Kazan K."/>
            <person name="Kodira C.D."/>
            <person name="Koehrsen M."/>
            <person name="Kumar L."/>
            <person name="Lee Y.H."/>
            <person name="Li L."/>
            <person name="Manners J.M."/>
            <person name="Miranda-Saavedra D."/>
            <person name="Mukherjee M."/>
            <person name="Park G."/>
            <person name="Park J."/>
            <person name="Park S.Y."/>
            <person name="Proctor R.H."/>
            <person name="Regev A."/>
            <person name="Ruiz-Roldan M.C."/>
            <person name="Sain D."/>
            <person name="Sakthikumar S."/>
            <person name="Sykes S."/>
            <person name="Schwartz D.C."/>
            <person name="Turgeon B.G."/>
            <person name="Wapinski I."/>
            <person name="Yoder O."/>
            <person name="Young S."/>
            <person name="Zeng Q."/>
            <person name="Zhou S."/>
            <person name="Galagan J."/>
            <person name="Cuomo C.A."/>
            <person name="Kistler H.C."/>
            <person name="Rep M."/>
        </authorList>
    </citation>
    <scope>NUCLEOTIDE SEQUENCE [LARGE SCALE GENOMIC DNA]</scope>
    <source>
        <strain evidence="2">M3125 / FGSC 7600</strain>
    </source>
</reference>
<dbReference type="EMBL" id="CM000581">
    <property type="protein sequence ID" value="EWG53392.1"/>
    <property type="molecule type" value="Genomic_DNA"/>
</dbReference>
<sequence length="106" mass="12164">MSSTNEPMRVPDISALTATVKTYIDVFRTLDTEALSRILSDEYSHRFAPTSANLPGSMDHNGFVARFRRVGEVMSSFTVIFKQMWHNPSLQQVLVWASFETNFHRH</sequence>
<evidence type="ECO:0000313" key="1">
    <source>
        <dbReference type="EMBL" id="EWG53392.1"/>
    </source>
</evidence>
<keyword evidence="2" id="KW-1185">Reference proteome</keyword>
<dbReference type="SUPFAM" id="SSF54427">
    <property type="entry name" value="NTF2-like"/>
    <property type="match status" value="1"/>
</dbReference>
<name>W7NAB3_GIBM7</name>
<dbReference type="EMBL" id="DS022259">
    <property type="protein sequence ID" value="EWG53392.1"/>
    <property type="molecule type" value="Genomic_DNA"/>
</dbReference>
<dbReference type="Proteomes" id="UP000009096">
    <property type="component" value="Chromosome 4"/>
</dbReference>
<protein>
    <recommendedName>
        <fullName evidence="3">SnoaL-like domain-containing protein</fullName>
    </recommendedName>
</protein>
<dbReference type="InterPro" id="IPR032710">
    <property type="entry name" value="NTF2-like_dom_sf"/>
</dbReference>
<dbReference type="RefSeq" id="XP_018759583.1">
    <property type="nucleotide sequence ID" value="XM_018901153.1"/>
</dbReference>
<evidence type="ECO:0000313" key="2">
    <source>
        <dbReference type="Proteomes" id="UP000009096"/>
    </source>
</evidence>
<dbReference type="VEuPathDB" id="FungiDB:FVEG_11832"/>